<evidence type="ECO:0000313" key="16">
    <source>
        <dbReference type="Proteomes" id="UP000595437"/>
    </source>
</evidence>
<evidence type="ECO:0000313" key="15">
    <source>
        <dbReference type="EMBL" id="QQP40164.1"/>
    </source>
</evidence>
<organism evidence="15 16">
    <name type="scientific">Caligus rogercresseyi</name>
    <name type="common">Sea louse</name>
    <dbReference type="NCBI Taxonomy" id="217165"/>
    <lineage>
        <taxon>Eukaryota</taxon>
        <taxon>Metazoa</taxon>
        <taxon>Ecdysozoa</taxon>
        <taxon>Arthropoda</taxon>
        <taxon>Crustacea</taxon>
        <taxon>Multicrustacea</taxon>
        <taxon>Hexanauplia</taxon>
        <taxon>Copepoda</taxon>
        <taxon>Siphonostomatoida</taxon>
        <taxon>Caligidae</taxon>
        <taxon>Caligus</taxon>
    </lineage>
</organism>
<feature type="domain" description="Fucosyltransferase N-terminal" evidence="14">
    <location>
        <begin position="17"/>
        <end position="137"/>
    </location>
</feature>
<dbReference type="InterPro" id="IPR055270">
    <property type="entry name" value="Glyco_tran_10_C"/>
</dbReference>
<evidence type="ECO:0000256" key="3">
    <source>
        <dbReference type="ARBA" id="ARBA00008919"/>
    </source>
</evidence>
<dbReference type="EC" id="2.4.1.-" evidence="12"/>
<dbReference type="InterPro" id="IPR038577">
    <property type="entry name" value="GT10-like_C_sf"/>
</dbReference>
<dbReference type="Pfam" id="PF17039">
    <property type="entry name" value="Glyco_tran_10_N"/>
    <property type="match status" value="1"/>
</dbReference>
<dbReference type="GO" id="GO:0008417">
    <property type="term" value="F:fucosyltransferase activity"/>
    <property type="evidence" value="ECO:0007669"/>
    <property type="project" value="InterPro"/>
</dbReference>
<dbReference type="EMBL" id="CP045898">
    <property type="protein sequence ID" value="QQP40164.1"/>
    <property type="molecule type" value="Genomic_DNA"/>
</dbReference>
<sequence length="355" mass="41334">ITPHDSLEVPKNQSARINILFWNGYFNYSLYGMGLYNEGFLARGCEHSNCFTSSVRSKWKKGNMDAIVFHGIASDLNVTELEILKGARTSGKIHSLFVLFILESPAEKKDFSHPVYKDFFDIVYSYRRDSHVYFPYGKVIPRKDILDHVPAFPRKNKDIAWFVSHCSTQSKREDYVKKLKVHLKEGMKVDIFGGCGEYKLPKDVSSDQVSLVEKNRLNLFQHILKDYKFYLAFENSKCKDYITEKFFYSLSVPGVIPIAFGTNRSDYEAVAPPESFIHVTDFSSHKELAEYLSRLSSNEKEFNSYHEWRRSYELDVPYFRAQCDFCKALNQRKLHGSPKPIHDLNEYWSMGKCFN</sequence>
<keyword evidence="10" id="KW-0472">Membrane</keyword>
<dbReference type="PANTHER" id="PTHR48438">
    <property type="entry name" value="ALPHA-(1,3)-FUCOSYLTRANSFERASE C-RELATED"/>
    <property type="match status" value="1"/>
</dbReference>
<evidence type="ECO:0000259" key="13">
    <source>
        <dbReference type="Pfam" id="PF00852"/>
    </source>
</evidence>
<dbReference type="Gene3D" id="3.40.50.11660">
    <property type="entry name" value="Glycosyl transferase family 10, C-terminal domain"/>
    <property type="match status" value="1"/>
</dbReference>
<gene>
    <name evidence="15" type="ORF">FKW44_014128</name>
</gene>
<comment type="pathway">
    <text evidence="2">Protein modification; protein glycosylation.</text>
</comment>
<feature type="non-terminal residue" evidence="15">
    <location>
        <position position="1"/>
    </location>
</feature>
<evidence type="ECO:0000256" key="8">
    <source>
        <dbReference type="ARBA" id="ARBA00022989"/>
    </source>
</evidence>
<comment type="similarity">
    <text evidence="3 12">Belongs to the glycosyltransferase 10 family.</text>
</comment>
<comment type="subcellular location">
    <subcellularLocation>
        <location evidence="1 12">Golgi apparatus</location>
        <location evidence="1 12">Golgi stack membrane</location>
        <topology evidence="1 12">Single-pass type II membrane protein</topology>
    </subcellularLocation>
</comment>
<evidence type="ECO:0000256" key="7">
    <source>
        <dbReference type="ARBA" id="ARBA00022968"/>
    </source>
</evidence>
<keyword evidence="7" id="KW-0735">Signal-anchor</keyword>
<feature type="domain" description="Fucosyltransferase C-terminal" evidence="13">
    <location>
        <begin position="153"/>
        <end position="345"/>
    </location>
</feature>
<keyword evidence="6 12" id="KW-0812">Transmembrane</keyword>
<evidence type="ECO:0000256" key="10">
    <source>
        <dbReference type="ARBA" id="ARBA00023136"/>
    </source>
</evidence>
<evidence type="ECO:0000256" key="9">
    <source>
        <dbReference type="ARBA" id="ARBA00023034"/>
    </source>
</evidence>
<evidence type="ECO:0000259" key="14">
    <source>
        <dbReference type="Pfam" id="PF17039"/>
    </source>
</evidence>
<keyword evidence="4 12" id="KW-0328">Glycosyltransferase</keyword>
<keyword evidence="11" id="KW-0325">Glycoprotein</keyword>
<evidence type="ECO:0000256" key="6">
    <source>
        <dbReference type="ARBA" id="ARBA00022692"/>
    </source>
</evidence>
<dbReference type="GO" id="GO:0032580">
    <property type="term" value="C:Golgi cisterna membrane"/>
    <property type="evidence" value="ECO:0007669"/>
    <property type="project" value="UniProtKB-SubCell"/>
</dbReference>
<dbReference type="Pfam" id="PF00852">
    <property type="entry name" value="Glyco_transf_10"/>
    <property type="match status" value="1"/>
</dbReference>
<dbReference type="AlphaFoldDB" id="A0A7T8JZI0"/>
<proteinExistence type="inferred from homology"/>
<protein>
    <recommendedName>
        <fullName evidence="12">Fucosyltransferase</fullName>
        <ecNumber evidence="12">2.4.1.-</ecNumber>
    </recommendedName>
</protein>
<dbReference type="PANTHER" id="PTHR48438:SF1">
    <property type="entry name" value="ALPHA-(1,3)-FUCOSYLTRANSFERASE C-RELATED"/>
    <property type="match status" value="1"/>
</dbReference>
<dbReference type="UniPathway" id="UPA00378"/>
<accession>A0A7T8JZI0</accession>
<evidence type="ECO:0000256" key="1">
    <source>
        <dbReference type="ARBA" id="ARBA00004447"/>
    </source>
</evidence>
<dbReference type="OrthoDB" id="6371390at2759"/>
<evidence type="ECO:0000256" key="11">
    <source>
        <dbReference type="ARBA" id="ARBA00023180"/>
    </source>
</evidence>
<keyword evidence="8" id="KW-1133">Transmembrane helix</keyword>
<keyword evidence="9 12" id="KW-0333">Golgi apparatus</keyword>
<keyword evidence="5 12" id="KW-0808">Transferase</keyword>
<keyword evidence="16" id="KW-1185">Reference proteome</keyword>
<evidence type="ECO:0000256" key="5">
    <source>
        <dbReference type="ARBA" id="ARBA00022679"/>
    </source>
</evidence>
<dbReference type="FunFam" id="3.40.50.11660:FF:000004">
    <property type="entry name" value="Glycoprotein 3-alpha-L-fucosyltransferase A"/>
    <property type="match status" value="1"/>
</dbReference>
<dbReference type="Proteomes" id="UP000595437">
    <property type="component" value="Chromosome 9"/>
</dbReference>
<dbReference type="SUPFAM" id="SSF53756">
    <property type="entry name" value="UDP-Glycosyltransferase/glycogen phosphorylase"/>
    <property type="match status" value="1"/>
</dbReference>
<evidence type="ECO:0000256" key="2">
    <source>
        <dbReference type="ARBA" id="ARBA00004922"/>
    </source>
</evidence>
<evidence type="ECO:0000256" key="4">
    <source>
        <dbReference type="ARBA" id="ARBA00022676"/>
    </source>
</evidence>
<reference evidence="16" key="1">
    <citation type="submission" date="2021-01" db="EMBL/GenBank/DDBJ databases">
        <title>Caligus Genome Assembly.</title>
        <authorList>
            <person name="Gallardo-Escarate C."/>
        </authorList>
    </citation>
    <scope>NUCLEOTIDE SEQUENCE [LARGE SCALE GENOMIC DNA]</scope>
</reference>
<dbReference type="InterPro" id="IPR031481">
    <property type="entry name" value="Glyco_tran_10_N"/>
</dbReference>
<evidence type="ECO:0000256" key="12">
    <source>
        <dbReference type="RuleBase" id="RU003832"/>
    </source>
</evidence>
<name>A0A7T8JZI0_CALRO</name>
<dbReference type="InterPro" id="IPR001503">
    <property type="entry name" value="Glyco_trans_10"/>
</dbReference>